<dbReference type="EMBL" id="PJQY01001866">
    <property type="protein sequence ID" value="PQP98845.1"/>
    <property type="molecule type" value="Genomic_DNA"/>
</dbReference>
<dbReference type="STRING" id="2094558.A0A314ZAK1"/>
<protein>
    <submittedName>
        <fullName evidence="3">Transcription factor TGA5</fullName>
    </submittedName>
</protein>
<dbReference type="GO" id="GO:0006351">
    <property type="term" value="P:DNA-templated transcription"/>
    <property type="evidence" value="ECO:0007669"/>
    <property type="project" value="InterPro"/>
</dbReference>
<feature type="coiled-coil region" evidence="1">
    <location>
        <begin position="13"/>
        <end position="40"/>
    </location>
</feature>
<evidence type="ECO:0000259" key="2">
    <source>
        <dbReference type="PROSITE" id="PS51806"/>
    </source>
</evidence>
<keyword evidence="4" id="KW-1185">Reference proteome</keyword>
<feature type="domain" description="DOG1" evidence="2">
    <location>
        <begin position="6"/>
        <end position="144"/>
    </location>
</feature>
<dbReference type="InterPro" id="IPR051886">
    <property type="entry name" value="Seed_Dev/Stress_Resp_Reg"/>
</dbReference>
<evidence type="ECO:0000313" key="3">
    <source>
        <dbReference type="EMBL" id="PQP98845.1"/>
    </source>
</evidence>
<dbReference type="Proteomes" id="UP000250321">
    <property type="component" value="Unassembled WGS sequence"/>
</dbReference>
<gene>
    <name evidence="3" type="ORF">Pyn_14148</name>
</gene>
<evidence type="ECO:0000313" key="4">
    <source>
        <dbReference type="Proteomes" id="UP000250321"/>
    </source>
</evidence>
<dbReference type="PANTHER" id="PTHR46354">
    <property type="entry name" value="DOG1 DOMAIN-CONTAINING PROTEIN"/>
    <property type="match status" value="1"/>
</dbReference>
<dbReference type="GO" id="GO:0043565">
    <property type="term" value="F:sequence-specific DNA binding"/>
    <property type="evidence" value="ECO:0007669"/>
    <property type="project" value="InterPro"/>
</dbReference>
<dbReference type="OrthoDB" id="1895294at2759"/>
<sequence>MRTQVEERFSEFFEKWVCQLEQLQQQLLKLSEETLQTEAELQALVSKVTNLHKEYYTVKWAAAREDVLAFFCPVWSSPLENAYNWVTGWKPSMLFQLIGSLRKTRLAQDIEGCFGCAEPIAVCGVLGCYLHGSDQAKAMGEEKM</sequence>
<organism evidence="3 4">
    <name type="scientific">Prunus yedoensis var. nudiflora</name>
    <dbReference type="NCBI Taxonomy" id="2094558"/>
    <lineage>
        <taxon>Eukaryota</taxon>
        <taxon>Viridiplantae</taxon>
        <taxon>Streptophyta</taxon>
        <taxon>Embryophyta</taxon>
        <taxon>Tracheophyta</taxon>
        <taxon>Spermatophyta</taxon>
        <taxon>Magnoliopsida</taxon>
        <taxon>eudicotyledons</taxon>
        <taxon>Gunneridae</taxon>
        <taxon>Pentapetalae</taxon>
        <taxon>rosids</taxon>
        <taxon>fabids</taxon>
        <taxon>Rosales</taxon>
        <taxon>Rosaceae</taxon>
        <taxon>Amygdaloideae</taxon>
        <taxon>Amygdaleae</taxon>
        <taxon>Prunus</taxon>
    </lineage>
</organism>
<accession>A0A314ZAK1</accession>
<keyword evidence="1" id="KW-0175">Coiled coil</keyword>
<comment type="caution">
    <text evidence="3">The sequence shown here is derived from an EMBL/GenBank/DDBJ whole genome shotgun (WGS) entry which is preliminary data.</text>
</comment>
<dbReference type="InterPro" id="IPR025422">
    <property type="entry name" value="TGA_domain"/>
</dbReference>
<dbReference type="PANTHER" id="PTHR46354:SF2">
    <property type="entry name" value="PROTEIN DOG1-LIKE 4"/>
    <property type="match status" value="1"/>
</dbReference>
<name>A0A314ZAK1_PRUYE</name>
<evidence type="ECO:0000256" key="1">
    <source>
        <dbReference type="SAM" id="Coils"/>
    </source>
</evidence>
<dbReference type="Pfam" id="PF14144">
    <property type="entry name" value="DOG1"/>
    <property type="match status" value="1"/>
</dbReference>
<proteinExistence type="predicted"/>
<reference evidence="3 4" key="1">
    <citation type="submission" date="2018-02" db="EMBL/GenBank/DDBJ databases">
        <title>Draft genome of wild Prunus yedoensis var. nudiflora.</title>
        <authorList>
            <person name="Baek S."/>
            <person name="Kim J.-H."/>
            <person name="Choi K."/>
            <person name="Kim G.-B."/>
            <person name="Cho A."/>
            <person name="Jang H."/>
            <person name="Shin C.-H."/>
            <person name="Yu H.-J."/>
            <person name="Mun J.-H."/>
        </authorList>
    </citation>
    <scope>NUCLEOTIDE SEQUENCE [LARGE SCALE GENOMIC DNA]</scope>
    <source>
        <strain evidence="4">cv. Jeju island</strain>
        <tissue evidence="3">Leaf</tissue>
    </source>
</reference>
<dbReference type="AlphaFoldDB" id="A0A314ZAK1"/>
<dbReference type="PROSITE" id="PS51806">
    <property type="entry name" value="DOG1"/>
    <property type="match status" value="1"/>
</dbReference>